<sequence>MTLHHSVFFRGETESPDQASLARVLYEVSTISYFLSSSTSFVLFP</sequence>
<dbReference type="EMBL" id="GGEC01088738">
    <property type="protein sequence ID" value="MBX69222.1"/>
    <property type="molecule type" value="Transcribed_RNA"/>
</dbReference>
<name>A0A2P2QQC8_RHIMU</name>
<accession>A0A2P2QQC8</accession>
<evidence type="ECO:0000313" key="1">
    <source>
        <dbReference type="EMBL" id="MBX69222.1"/>
    </source>
</evidence>
<reference evidence="1" key="1">
    <citation type="submission" date="2018-02" db="EMBL/GenBank/DDBJ databases">
        <title>Rhizophora mucronata_Transcriptome.</title>
        <authorList>
            <person name="Meera S.P."/>
            <person name="Sreeshan A."/>
            <person name="Augustine A."/>
        </authorList>
    </citation>
    <scope>NUCLEOTIDE SEQUENCE</scope>
    <source>
        <tissue evidence="1">Leaf</tissue>
    </source>
</reference>
<organism evidence="1">
    <name type="scientific">Rhizophora mucronata</name>
    <name type="common">Asiatic mangrove</name>
    <dbReference type="NCBI Taxonomy" id="61149"/>
    <lineage>
        <taxon>Eukaryota</taxon>
        <taxon>Viridiplantae</taxon>
        <taxon>Streptophyta</taxon>
        <taxon>Embryophyta</taxon>
        <taxon>Tracheophyta</taxon>
        <taxon>Spermatophyta</taxon>
        <taxon>Magnoliopsida</taxon>
        <taxon>eudicotyledons</taxon>
        <taxon>Gunneridae</taxon>
        <taxon>Pentapetalae</taxon>
        <taxon>rosids</taxon>
        <taxon>fabids</taxon>
        <taxon>Malpighiales</taxon>
        <taxon>Rhizophoraceae</taxon>
        <taxon>Rhizophora</taxon>
    </lineage>
</organism>
<protein>
    <submittedName>
        <fullName evidence="1">Uncharacterized protein</fullName>
    </submittedName>
</protein>
<proteinExistence type="predicted"/>
<dbReference type="AlphaFoldDB" id="A0A2P2QQC8"/>